<dbReference type="AlphaFoldDB" id="A0A6A6QUY6"/>
<name>A0A6A6QUY6_9PEZI</name>
<feature type="compositionally biased region" description="Basic residues" evidence="1">
    <location>
        <begin position="30"/>
        <end position="42"/>
    </location>
</feature>
<feature type="compositionally biased region" description="Basic residues" evidence="1">
    <location>
        <begin position="80"/>
        <end position="96"/>
    </location>
</feature>
<evidence type="ECO:0000256" key="1">
    <source>
        <dbReference type="SAM" id="MobiDB-lite"/>
    </source>
</evidence>
<protein>
    <submittedName>
        <fullName evidence="2">Uncharacterized protein</fullName>
    </submittedName>
</protein>
<proteinExistence type="predicted"/>
<feature type="compositionally biased region" description="Polar residues" evidence="1">
    <location>
        <begin position="49"/>
        <end position="78"/>
    </location>
</feature>
<feature type="region of interest" description="Disordered" evidence="1">
    <location>
        <begin position="1"/>
        <end position="110"/>
    </location>
</feature>
<sequence length="147" mass="16050">MPSTPRTSRTQTPLAEKKPRTTPSKMILRPPKRQTMNHRSARRTASASLATHLTNVSPAQSLGFQSDVSPETPSTTSRLAHARRPKPLKVKERKPHNSTSKTPDPESLNCLRTTGAATLRVQRAAAIPAHSYLKTTTADHPHLANPA</sequence>
<keyword evidence="3" id="KW-1185">Reference proteome</keyword>
<gene>
    <name evidence="2" type="ORF">BU16DRAFT_370920</name>
</gene>
<organism evidence="2 3">
    <name type="scientific">Lophium mytilinum</name>
    <dbReference type="NCBI Taxonomy" id="390894"/>
    <lineage>
        <taxon>Eukaryota</taxon>
        <taxon>Fungi</taxon>
        <taxon>Dikarya</taxon>
        <taxon>Ascomycota</taxon>
        <taxon>Pezizomycotina</taxon>
        <taxon>Dothideomycetes</taxon>
        <taxon>Pleosporomycetidae</taxon>
        <taxon>Mytilinidiales</taxon>
        <taxon>Mytilinidiaceae</taxon>
        <taxon>Lophium</taxon>
    </lineage>
</organism>
<feature type="compositionally biased region" description="Low complexity" evidence="1">
    <location>
        <begin position="1"/>
        <end position="13"/>
    </location>
</feature>
<evidence type="ECO:0000313" key="3">
    <source>
        <dbReference type="Proteomes" id="UP000799750"/>
    </source>
</evidence>
<dbReference type="Proteomes" id="UP000799750">
    <property type="component" value="Unassembled WGS sequence"/>
</dbReference>
<evidence type="ECO:0000313" key="2">
    <source>
        <dbReference type="EMBL" id="KAF2496231.1"/>
    </source>
</evidence>
<dbReference type="EMBL" id="MU004188">
    <property type="protein sequence ID" value="KAF2496231.1"/>
    <property type="molecule type" value="Genomic_DNA"/>
</dbReference>
<reference evidence="2" key="1">
    <citation type="journal article" date="2020" name="Stud. Mycol.">
        <title>101 Dothideomycetes genomes: a test case for predicting lifestyles and emergence of pathogens.</title>
        <authorList>
            <person name="Haridas S."/>
            <person name="Albert R."/>
            <person name="Binder M."/>
            <person name="Bloem J."/>
            <person name="Labutti K."/>
            <person name="Salamov A."/>
            <person name="Andreopoulos B."/>
            <person name="Baker S."/>
            <person name="Barry K."/>
            <person name="Bills G."/>
            <person name="Bluhm B."/>
            <person name="Cannon C."/>
            <person name="Castanera R."/>
            <person name="Culley D."/>
            <person name="Daum C."/>
            <person name="Ezra D."/>
            <person name="Gonzalez J."/>
            <person name="Henrissat B."/>
            <person name="Kuo A."/>
            <person name="Liang C."/>
            <person name="Lipzen A."/>
            <person name="Lutzoni F."/>
            <person name="Magnuson J."/>
            <person name="Mondo S."/>
            <person name="Nolan M."/>
            <person name="Ohm R."/>
            <person name="Pangilinan J."/>
            <person name="Park H.-J."/>
            <person name="Ramirez L."/>
            <person name="Alfaro M."/>
            <person name="Sun H."/>
            <person name="Tritt A."/>
            <person name="Yoshinaga Y."/>
            <person name="Zwiers L.-H."/>
            <person name="Turgeon B."/>
            <person name="Goodwin S."/>
            <person name="Spatafora J."/>
            <person name="Crous P."/>
            <person name="Grigoriev I."/>
        </authorList>
    </citation>
    <scope>NUCLEOTIDE SEQUENCE</scope>
    <source>
        <strain evidence="2">CBS 269.34</strain>
    </source>
</reference>
<accession>A0A6A6QUY6</accession>